<reference evidence="2" key="1">
    <citation type="submission" date="2016-11" db="UniProtKB">
        <authorList>
            <consortium name="WormBaseParasite"/>
        </authorList>
    </citation>
    <scope>IDENTIFICATION</scope>
</reference>
<evidence type="ECO:0000313" key="1">
    <source>
        <dbReference type="Proteomes" id="UP000095283"/>
    </source>
</evidence>
<dbReference type="AlphaFoldDB" id="A0A1I7WCB6"/>
<dbReference type="Proteomes" id="UP000095283">
    <property type="component" value="Unplaced"/>
</dbReference>
<proteinExistence type="predicted"/>
<dbReference type="WBParaSite" id="Hba_02327">
    <property type="protein sequence ID" value="Hba_02327"/>
    <property type="gene ID" value="Hba_02327"/>
</dbReference>
<sequence>MLSDVFSMNVYAIEEKDSAEQYTLQIICSEL</sequence>
<accession>A0A1I7WCB6</accession>
<name>A0A1I7WCB6_HETBA</name>
<keyword evidence="1" id="KW-1185">Reference proteome</keyword>
<organism evidence="1 2">
    <name type="scientific">Heterorhabditis bacteriophora</name>
    <name type="common">Entomopathogenic nematode worm</name>
    <dbReference type="NCBI Taxonomy" id="37862"/>
    <lineage>
        <taxon>Eukaryota</taxon>
        <taxon>Metazoa</taxon>
        <taxon>Ecdysozoa</taxon>
        <taxon>Nematoda</taxon>
        <taxon>Chromadorea</taxon>
        <taxon>Rhabditida</taxon>
        <taxon>Rhabditina</taxon>
        <taxon>Rhabditomorpha</taxon>
        <taxon>Strongyloidea</taxon>
        <taxon>Heterorhabditidae</taxon>
        <taxon>Heterorhabditis</taxon>
    </lineage>
</organism>
<evidence type="ECO:0000313" key="2">
    <source>
        <dbReference type="WBParaSite" id="Hba_02327"/>
    </source>
</evidence>
<protein>
    <submittedName>
        <fullName evidence="2">Transcriptional regulator</fullName>
    </submittedName>
</protein>